<keyword evidence="3" id="KW-1185">Reference proteome</keyword>
<organism evidence="2 3">
    <name type="scientific">Anaerorhabdus furcosa</name>
    <dbReference type="NCBI Taxonomy" id="118967"/>
    <lineage>
        <taxon>Bacteria</taxon>
        <taxon>Bacillati</taxon>
        <taxon>Bacillota</taxon>
        <taxon>Erysipelotrichia</taxon>
        <taxon>Erysipelotrichales</taxon>
        <taxon>Erysipelotrichaceae</taxon>
        <taxon>Anaerorhabdus</taxon>
    </lineage>
</organism>
<dbReference type="STRING" id="118967.SAMN02745191_2087"/>
<reference evidence="3" key="1">
    <citation type="submission" date="2017-02" db="EMBL/GenBank/DDBJ databases">
        <authorList>
            <person name="Varghese N."/>
            <person name="Submissions S."/>
        </authorList>
    </citation>
    <scope>NUCLEOTIDE SEQUENCE [LARGE SCALE GENOMIC DNA]</scope>
    <source>
        <strain evidence="3">ATCC 25662</strain>
    </source>
</reference>
<sequence length="286" mass="32846">MKKFINICLMLVILLSNVTATNAEEKYNNSDFKETIEKYETHEKPMPSTFGRSAFPLMENWKNETKNYLQEIYTQDVIEITEDDEKIVYIFEVEEFSSTEQVETVEYFKNNTKLRSVTGDIKITSYEQWSNGAVPVNVDSRTVSNFAAAGAILISLVPRINIGLSDLISSVAAVVGWTIDSKLPIQTETRAAVKYRRKIGNYYLKTGVWYPSVHIGRVEYWYYVTCYQKKTQDGPSIPYHKDTIPNSSGTNYDKYQEKPHYSDTNWIISKVRSLGSSGSTYFDFYG</sequence>
<feature type="chain" id="PRO_5013273090" evidence="1">
    <location>
        <begin position="24"/>
        <end position="286"/>
    </location>
</feature>
<dbReference type="EMBL" id="FUWY01000006">
    <property type="protein sequence ID" value="SJZ92088.1"/>
    <property type="molecule type" value="Genomic_DNA"/>
</dbReference>
<keyword evidence="1" id="KW-0732">Signal</keyword>
<evidence type="ECO:0000313" key="2">
    <source>
        <dbReference type="EMBL" id="SJZ92088.1"/>
    </source>
</evidence>
<protein>
    <submittedName>
        <fullName evidence="2">Uncharacterized protein</fullName>
    </submittedName>
</protein>
<evidence type="ECO:0000313" key="3">
    <source>
        <dbReference type="Proteomes" id="UP000243297"/>
    </source>
</evidence>
<evidence type="ECO:0000256" key="1">
    <source>
        <dbReference type="SAM" id="SignalP"/>
    </source>
</evidence>
<dbReference type="Proteomes" id="UP000243297">
    <property type="component" value="Unassembled WGS sequence"/>
</dbReference>
<feature type="signal peptide" evidence="1">
    <location>
        <begin position="1"/>
        <end position="23"/>
    </location>
</feature>
<dbReference type="AlphaFoldDB" id="A0A1T4PMG8"/>
<gene>
    <name evidence="2" type="ORF">SAMN02745191_2087</name>
</gene>
<proteinExistence type="predicted"/>
<accession>A0A1T4PMG8</accession>
<dbReference type="RefSeq" id="WP_078712484.1">
    <property type="nucleotide sequence ID" value="NZ_FUWY01000006.1"/>
</dbReference>
<name>A0A1T4PMG8_9FIRM</name>